<accession>A0A409YGK6</accession>
<name>A0A409YGK6_9AGAR</name>
<feature type="domain" description="Reverse transcriptase" evidence="2">
    <location>
        <begin position="479"/>
        <end position="767"/>
    </location>
</feature>
<reference evidence="3 4" key="1">
    <citation type="journal article" date="2018" name="Evol. Lett.">
        <title>Horizontal gene cluster transfer increased hallucinogenic mushroom diversity.</title>
        <authorList>
            <person name="Reynolds H.T."/>
            <person name="Vijayakumar V."/>
            <person name="Gluck-Thaler E."/>
            <person name="Korotkin H.B."/>
            <person name="Matheny P.B."/>
            <person name="Slot J.C."/>
        </authorList>
    </citation>
    <scope>NUCLEOTIDE SEQUENCE [LARGE SCALE GENOMIC DNA]</scope>
    <source>
        <strain evidence="3 4">2629</strain>
    </source>
</reference>
<dbReference type="InParanoid" id="A0A409YGK6"/>
<dbReference type="Pfam" id="PF00078">
    <property type="entry name" value="RVT_1"/>
    <property type="match status" value="1"/>
</dbReference>
<dbReference type="AlphaFoldDB" id="A0A409YGK6"/>
<dbReference type="InterPro" id="IPR000477">
    <property type="entry name" value="RT_dom"/>
</dbReference>
<dbReference type="CDD" id="cd01650">
    <property type="entry name" value="RT_nLTR_like"/>
    <property type="match status" value="1"/>
</dbReference>
<dbReference type="STRING" id="181874.A0A409YGK6"/>
<dbReference type="PROSITE" id="PS50878">
    <property type="entry name" value="RT_POL"/>
    <property type="match status" value="1"/>
</dbReference>
<evidence type="ECO:0000313" key="4">
    <source>
        <dbReference type="Proteomes" id="UP000284842"/>
    </source>
</evidence>
<comment type="caution">
    <text evidence="3">The sequence shown here is derived from an EMBL/GenBank/DDBJ whole genome shotgun (WGS) entry which is preliminary data.</text>
</comment>
<gene>
    <name evidence="3" type="ORF">CVT24_011391</name>
</gene>
<dbReference type="SUPFAM" id="SSF56672">
    <property type="entry name" value="DNA/RNA polymerases"/>
    <property type="match status" value="1"/>
</dbReference>
<protein>
    <recommendedName>
        <fullName evidence="2">Reverse transcriptase domain-containing protein</fullName>
    </recommendedName>
</protein>
<evidence type="ECO:0000259" key="2">
    <source>
        <dbReference type="PROSITE" id="PS50878"/>
    </source>
</evidence>
<dbReference type="EMBL" id="NHTK01001186">
    <property type="protein sequence ID" value="PPR02140.1"/>
    <property type="molecule type" value="Genomic_DNA"/>
</dbReference>
<feature type="region of interest" description="Disordered" evidence="1">
    <location>
        <begin position="908"/>
        <end position="932"/>
    </location>
</feature>
<sequence>MPWKQSSKITILGIYAPNDTEEQIKFWDELTERLEHPDPIHNKPDIMLGDFNMVEGSIDREPQRLDNQSVTERLQNIKENLRLQDSWQNDNPATKEFTYYQKSSGSQSRIDRIYLTEALGRHCHSWENRHSGLGSDHKLLTVRIENKGTPHIGRGRWQMPHNATENKHLIREIKKRGAIILQQFREAKDKGAGALHALDPQQTHECFKKFIKFKTQEYLRATVPKVQRYIEAKETELKTIIEQLTPEAEQNRDLRVQMTVIEEELSALYTQKHNMIRNNVMTKYWIESETIGKTWINANKEVRPKETIYRLKRPTNLQTSAGTQIEHTEYVTRSDEMANLAARYHDDLQKVDIDNSNESLSEQQRLREQAFSLINRTLDSDDQEYLKKDITEEEIAANIRHLATGKSPGPDGIPVELYKTLLRDSEQYKAKEKTQEDGTALHQILRKIENQAANEDPDMDEEEPHFNITEYLQILYNDIHEFGPNSDSCFAEGWMCLLYKKGDRTDIANYRPITVLNSDYKILTRAMTTRLGNIAGKIIHPDQAGFMKGWHIEDHTDLVHMLMHLCETKEINGAIVCLDQEKAYDRINHTYLWEVLHRFGVPQRFIDLVQSLYSQAHTRVIINGVQSNPYKVTRGVRQGDPLSCLLFNLAIEPLAESLRNSNLKGIQIGDSQRLIASLFADDTTVYLSESDDVAELFETLTNWCKVSGAKFNKNKTEIIPIGSPQYRNLTSTRRSLNEAHKPIDNSIRISTNGDATRILGAWVGYKIDEISIWNKLLDEINNILRQWEKGRPTLEGRRLIVAMYIAGKTQFLTRVQGMPKQIEDRLQSLINRFMWGKVNEWKYIPTIRSTILTGQIESGGRKSLDIAARNEAIDIIRVKTYLKANKQRPTWTRLADEIISLAVNSRSNAKDPDARTNTFLQDVKPGSNIEEV</sequence>
<dbReference type="InterPro" id="IPR043502">
    <property type="entry name" value="DNA/RNA_pol_sf"/>
</dbReference>
<evidence type="ECO:0000256" key="1">
    <source>
        <dbReference type="SAM" id="MobiDB-lite"/>
    </source>
</evidence>
<dbReference type="OrthoDB" id="416119at2759"/>
<proteinExistence type="predicted"/>
<dbReference type="InterPro" id="IPR036691">
    <property type="entry name" value="Endo/exonu/phosph_ase_sf"/>
</dbReference>
<dbReference type="Proteomes" id="UP000284842">
    <property type="component" value="Unassembled WGS sequence"/>
</dbReference>
<keyword evidence="4" id="KW-1185">Reference proteome</keyword>
<dbReference type="PANTHER" id="PTHR19446">
    <property type="entry name" value="REVERSE TRANSCRIPTASES"/>
    <property type="match status" value="1"/>
</dbReference>
<evidence type="ECO:0000313" key="3">
    <source>
        <dbReference type="EMBL" id="PPR02140.1"/>
    </source>
</evidence>
<dbReference type="SUPFAM" id="SSF56219">
    <property type="entry name" value="DNase I-like"/>
    <property type="match status" value="1"/>
</dbReference>
<organism evidence="3 4">
    <name type="scientific">Panaeolus cyanescens</name>
    <dbReference type="NCBI Taxonomy" id="181874"/>
    <lineage>
        <taxon>Eukaryota</taxon>
        <taxon>Fungi</taxon>
        <taxon>Dikarya</taxon>
        <taxon>Basidiomycota</taxon>
        <taxon>Agaricomycotina</taxon>
        <taxon>Agaricomycetes</taxon>
        <taxon>Agaricomycetidae</taxon>
        <taxon>Agaricales</taxon>
        <taxon>Agaricineae</taxon>
        <taxon>Galeropsidaceae</taxon>
        <taxon>Panaeolus</taxon>
    </lineage>
</organism>
<dbReference type="Gene3D" id="3.60.10.10">
    <property type="entry name" value="Endonuclease/exonuclease/phosphatase"/>
    <property type="match status" value="1"/>
</dbReference>